<name>A0A8H7QFW3_9FUNG</name>
<reference evidence="1" key="1">
    <citation type="submission" date="2020-12" db="EMBL/GenBank/DDBJ databases">
        <title>Metabolic potential, ecology and presence of endohyphal bacteria is reflected in genomic diversity of Mucoromycotina.</title>
        <authorList>
            <person name="Muszewska A."/>
            <person name="Okrasinska A."/>
            <person name="Steczkiewicz K."/>
            <person name="Drgas O."/>
            <person name="Orlowska M."/>
            <person name="Perlinska-Lenart U."/>
            <person name="Aleksandrzak-Piekarczyk T."/>
            <person name="Szatraj K."/>
            <person name="Zielenkiewicz U."/>
            <person name="Pilsyk S."/>
            <person name="Malc E."/>
            <person name="Mieczkowski P."/>
            <person name="Kruszewska J.S."/>
            <person name="Biernat P."/>
            <person name="Pawlowska J."/>
        </authorList>
    </citation>
    <scope>NUCLEOTIDE SEQUENCE</scope>
    <source>
        <strain evidence="1">CBS 226.32</strain>
    </source>
</reference>
<proteinExistence type="predicted"/>
<evidence type="ECO:0000313" key="2">
    <source>
        <dbReference type="Proteomes" id="UP000650833"/>
    </source>
</evidence>
<dbReference type="Proteomes" id="UP000650833">
    <property type="component" value="Unassembled WGS sequence"/>
</dbReference>
<dbReference type="EMBL" id="JAEPRC010000837">
    <property type="protein sequence ID" value="KAG2191344.1"/>
    <property type="molecule type" value="Genomic_DNA"/>
</dbReference>
<sequence>MPNASSEQVPHCQKF</sequence>
<protein>
    <submittedName>
        <fullName evidence="1">Uncharacterized protein</fullName>
    </submittedName>
</protein>
<gene>
    <name evidence="1" type="ORF">INT46_011926</name>
</gene>
<evidence type="ECO:0000313" key="1">
    <source>
        <dbReference type="EMBL" id="KAG2191344.1"/>
    </source>
</evidence>
<accession>A0A8H7QFW3</accession>
<comment type="caution">
    <text evidence="1">The sequence shown here is derived from an EMBL/GenBank/DDBJ whole genome shotgun (WGS) entry which is preliminary data.</text>
</comment>
<feature type="non-terminal residue" evidence="1">
    <location>
        <position position="1"/>
    </location>
</feature>
<keyword evidence="2" id="KW-1185">Reference proteome</keyword>
<organism evidence="1 2">
    <name type="scientific">Mucor plumbeus</name>
    <dbReference type="NCBI Taxonomy" id="97098"/>
    <lineage>
        <taxon>Eukaryota</taxon>
        <taxon>Fungi</taxon>
        <taxon>Fungi incertae sedis</taxon>
        <taxon>Mucoromycota</taxon>
        <taxon>Mucoromycotina</taxon>
        <taxon>Mucoromycetes</taxon>
        <taxon>Mucorales</taxon>
        <taxon>Mucorineae</taxon>
        <taxon>Mucoraceae</taxon>
        <taxon>Mucor</taxon>
    </lineage>
</organism>